<reference evidence="3" key="1">
    <citation type="journal article" date="2014" name="Front. Microbiol.">
        <title>High frequency of phylogenetically diverse reductive dehalogenase-homologous genes in deep subseafloor sedimentary metagenomes.</title>
        <authorList>
            <person name="Kawai M."/>
            <person name="Futagami T."/>
            <person name="Toyoda A."/>
            <person name="Takaki Y."/>
            <person name="Nishi S."/>
            <person name="Hori S."/>
            <person name="Arai W."/>
            <person name="Tsubouchi T."/>
            <person name="Morono Y."/>
            <person name="Uchiyama I."/>
            <person name="Ito T."/>
            <person name="Fujiyama A."/>
            <person name="Inagaki F."/>
            <person name="Takami H."/>
        </authorList>
    </citation>
    <scope>NUCLEOTIDE SEQUENCE</scope>
    <source>
        <strain evidence="3">Expedition CK06-06</strain>
    </source>
</reference>
<evidence type="ECO:0000313" key="3">
    <source>
        <dbReference type="EMBL" id="GAI43424.1"/>
    </source>
</evidence>
<evidence type="ECO:0000256" key="1">
    <source>
        <dbReference type="ARBA" id="ARBA00023172"/>
    </source>
</evidence>
<dbReference type="InterPro" id="IPR002104">
    <property type="entry name" value="Integrase_catalytic"/>
</dbReference>
<dbReference type="AlphaFoldDB" id="X1QJI4"/>
<proteinExistence type="predicted"/>
<dbReference type="GO" id="GO:0015074">
    <property type="term" value="P:DNA integration"/>
    <property type="evidence" value="ECO:0007669"/>
    <property type="project" value="InterPro"/>
</dbReference>
<protein>
    <recommendedName>
        <fullName evidence="2">Tyr recombinase domain-containing protein</fullName>
    </recommendedName>
</protein>
<name>X1QJI4_9ZZZZ</name>
<dbReference type="GO" id="GO:0003677">
    <property type="term" value="F:DNA binding"/>
    <property type="evidence" value="ECO:0007669"/>
    <property type="project" value="InterPro"/>
</dbReference>
<dbReference type="InterPro" id="IPR013762">
    <property type="entry name" value="Integrase-like_cat_sf"/>
</dbReference>
<dbReference type="SUPFAM" id="SSF56349">
    <property type="entry name" value="DNA breaking-rejoining enzymes"/>
    <property type="match status" value="1"/>
</dbReference>
<feature type="non-terminal residue" evidence="3">
    <location>
        <position position="1"/>
    </location>
</feature>
<sequence length="91" mass="10286">IIKECAERAGLPRLVNPETGKVHSVSPHRLRDAFAVHAVKLDDSGDGLRLLQEQLGHMSFNTTARYRKVASDELKEWYEKLWKNEVSPSGT</sequence>
<dbReference type="Pfam" id="PF00589">
    <property type="entry name" value="Phage_integrase"/>
    <property type="match status" value="1"/>
</dbReference>
<gene>
    <name evidence="3" type="ORF">S06H3_39294</name>
</gene>
<dbReference type="EMBL" id="BARV01024022">
    <property type="protein sequence ID" value="GAI43424.1"/>
    <property type="molecule type" value="Genomic_DNA"/>
</dbReference>
<evidence type="ECO:0000259" key="2">
    <source>
        <dbReference type="PROSITE" id="PS51898"/>
    </source>
</evidence>
<organism evidence="3">
    <name type="scientific">marine sediment metagenome</name>
    <dbReference type="NCBI Taxonomy" id="412755"/>
    <lineage>
        <taxon>unclassified sequences</taxon>
        <taxon>metagenomes</taxon>
        <taxon>ecological metagenomes</taxon>
    </lineage>
</organism>
<dbReference type="GO" id="GO:0006310">
    <property type="term" value="P:DNA recombination"/>
    <property type="evidence" value="ECO:0007669"/>
    <property type="project" value="UniProtKB-KW"/>
</dbReference>
<comment type="caution">
    <text evidence="3">The sequence shown here is derived from an EMBL/GenBank/DDBJ whole genome shotgun (WGS) entry which is preliminary data.</text>
</comment>
<keyword evidence="1" id="KW-0233">DNA recombination</keyword>
<accession>X1QJI4</accession>
<dbReference type="InterPro" id="IPR011010">
    <property type="entry name" value="DNA_brk_join_enz"/>
</dbReference>
<feature type="domain" description="Tyr recombinase" evidence="2">
    <location>
        <begin position="1"/>
        <end position="79"/>
    </location>
</feature>
<dbReference type="Gene3D" id="1.10.443.10">
    <property type="entry name" value="Intergrase catalytic core"/>
    <property type="match status" value="1"/>
</dbReference>
<dbReference type="PROSITE" id="PS51898">
    <property type="entry name" value="TYR_RECOMBINASE"/>
    <property type="match status" value="1"/>
</dbReference>